<organism evidence="3 4">
    <name type="scientific">Drosophila madeirensis</name>
    <name type="common">Fruit fly</name>
    <dbReference type="NCBI Taxonomy" id="30013"/>
    <lineage>
        <taxon>Eukaryota</taxon>
        <taxon>Metazoa</taxon>
        <taxon>Ecdysozoa</taxon>
        <taxon>Arthropoda</taxon>
        <taxon>Hexapoda</taxon>
        <taxon>Insecta</taxon>
        <taxon>Pterygota</taxon>
        <taxon>Neoptera</taxon>
        <taxon>Endopterygota</taxon>
        <taxon>Diptera</taxon>
        <taxon>Brachycera</taxon>
        <taxon>Muscomorpha</taxon>
        <taxon>Ephydroidea</taxon>
        <taxon>Drosophilidae</taxon>
        <taxon>Drosophila</taxon>
        <taxon>Sophophora</taxon>
    </lineage>
</organism>
<dbReference type="Proteomes" id="UP001500889">
    <property type="component" value="Chromosome O"/>
</dbReference>
<dbReference type="EMBL" id="AP029263">
    <property type="protein sequence ID" value="BFF91555.1"/>
    <property type="molecule type" value="Genomic_DNA"/>
</dbReference>
<evidence type="ECO:0000313" key="3">
    <source>
        <dbReference type="EMBL" id="BFF91555.1"/>
    </source>
</evidence>
<keyword evidence="2" id="KW-0732">Signal</keyword>
<evidence type="ECO:0000256" key="2">
    <source>
        <dbReference type="SAM" id="SignalP"/>
    </source>
</evidence>
<feature type="compositionally biased region" description="Basic residues" evidence="1">
    <location>
        <begin position="144"/>
        <end position="156"/>
    </location>
</feature>
<feature type="region of interest" description="Disordered" evidence="1">
    <location>
        <begin position="205"/>
        <end position="224"/>
    </location>
</feature>
<protein>
    <submittedName>
        <fullName evidence="3">Uncharacterized protein</fullName>
    </submittedName>
</protein>
<feature type="region of interest" description="Disordered" evidence="1">
    <location>
        <begin position="129"/>
        <end position="168"/>
    </location>
</feature>
<name>A0AAU9EYD6_DROMD</name>
<feature type="compositionally biased region" description="Basic and acidic residues" evidence="1">
    <location>
        <begin position="315"/>
        <end position="329"/>
    </location>
</feature>
<keyword evidence="4" id="KW-1185">Reference proteome</keyword>
<accession>A0AAU9EYD6</accession>
<evidence type="ECO:0000256" key="1">
    <source>
        <dbReference type="SAM" id="MobiDB-lite"/>
    </source>
</evidence>
<sequence>MHWPLVTALLLFVAWSYPTQIESARTPSLELQQSLPQAHHPAKKDNYQYVLLPSTRGGYRRRQLTGQGKAGSTTTTERPLVRVWNSFIRSVQPSFSLRNLTNPLANFFNDGNTNIIETTPVFLQAVDEEQVPKPEEPIPEVQSSKKRKRKRRKQLKPRPFYDSQEYDDPYDYYAPPLPSAQPMFFYDTNSGSYYGVQRFSPQDFQANYYNGFDPSPEREPQEQPILGRINTKKITLLRPLPLSSPKVQSPVSTVDASDSANQSEDVLDGNNSSDSTQLADATSHGIGKGDNDAPRPTPAPTPLSESMRNALGTYMRDDQRSRQRQRQSERNGGVTTVSEADAKVSPRHRKRYFLTARLVH</sequence>
<proteinExistence type="predicted"/>
<feature type="chain" id="PRO_5043964477" evidence="2">
    <location>
        <begin position="17"/>
        <end position="360"/>
    </location>
</feature>
<dbReference type="AlphaFoldDB" id="A0AAU9EYD6"/>
<gene>
    <name evidence="3" type="ORF">DMAD_09806</name>
</gene>
<feature type="signal peptide" evidence="2">
    <location>
        <begin position="1"/>
        <end position="16"/>
    </location>
</feature>
<feature type="region of interest" description="Disordered" evidence="1">
    <location>
        <begin position="240"/>
        <end position="345"/>
    </location>
</feature>
<reference evidence="3 4" key="1">
    <citation type="submission" date="2024-02" db="EMBL/GenBank/DDBJ databases">
        <title>A chromosome-level genome assembly of Drosophila madeirensis, a fruit fly species endemic to Madeira island.</title>
        <authorList>
            <person name="Tomihara K."/>
            <person name="Llopart A."/>
            <person name="Yamamoto D."/>
        </authorList>
    </citation>
    <scope>NUCLEOTIDE SEQUENCE [LARGE SCALE GENOMIC DNA]</scope>
    <source>
        <strain evidence="3 4">RF1</strain>
    </source>
</reference>
<evidence type="ECO:0000313" key="4">
    <source>
        <dbReference type="Proteomes" id="UP001500889"/>
    </source>
</evidence>
<feature type="compositionally biased region" description="Polar residues" evidence="1">
    <location>
        <begin position="245"/>
        <end position="280"/>
    </location>
</feature>